<gene>
    <name evidence="1" type="ORF">DPMN_116816</name>
</gene>
<dbReference type="Proteomes" id="UP000828390">
    <property type="component" value="Unassembled WGS sequence"/>
</dbReference>
<accession>A0A9D4QUL6</accession>
<dbReference type="AlphaFoldDB" id="A0A9D4QUL6"/>
<evidence type="ECO:0000313" key="1">
    <source>
        <dbReference type="EMBL" id="KAH3843302.1"/>
    </source>
</evidence>
<evidence type="ECO:0000313" key="2">
    <source>
        <dbReference type="Proteomes" id="UP000828390"/>
    </source>
</evidence>
<reference evidence="1" key="1">
    <citation type="journal article" date="2019" name="bioRxiv">
        <title>The Genome of the Zebra Mussel, Dreissena polymorpha: A Resource for Invasive Species Research.</title>
        <authorList>
            <person name="McCartney M.A."/>
            <person name="Auch B."/>
            <person name="Kono T."/>
            <person name="Mallez S."/>
            <person name="Zhang Y."/>
            <person name="Obille A."/>
            <person name="Becker A."/>
            <person name="Abrahante J.E."/>
            <person name="Garbe J."/>
            <person name="Badalamenti J.P."/>
            <person name="Herman A."/>
            <person name="Mangelson H."/>
            <person name="Liachko I."/>
            <person name="Sullivan S."/>
            <person name="Sone E.D."/>
            <person name="Koren S."/>
            <person name="Silverstein K.A.T."/>
            <person name="Beckman K.B."/>
            <person name="Gohl D.M."/>
        </authorList>
    </citation>
    <scope>NUCLEOTIDE SEQUENCE</scope>
    <source>
        <strain evidence="1">Duluth1</strain>
        <tissue evidence="1">Whole animal</tissue>
    </source>
</reference>
<name>A0A9D4QUL6_DREPO</name>
<keyword evidence="2" id="KW-1185">Reference proteome</keyword>
<proteinExistence type="predicted"/>
<organism evidence="1 2">
    <name type="scientific">Dreissena polymorpha</name>
    <name type="common">Zebra mussel</name>
    <name type="synonym">Mytilus polymorpha</name>
    <dbReference type="NCBI Taxonomy" id="45954"/>
    <lineage>
        <taxon>Eukaryota</taxon>
        <taxon>Metazoa</taxon>
        <taxon>Spiralia</taxon>
        <taxon>Lophotrochozoa</taxon>
        <taxon>Mollusca</taxon>
        <taxon>Bivalvia</taxon>
        <taxon>Autobranchia</taxon>
        <taxon>Heteroconchia</taxon>
        <taxon>Euheterodonta</taxon>
        <taxon>Imparidentia</taxon>
        <taxon>Neoheterodontei</taxon>
        <taxon>Myida</taxon>
        <taxon>Dreissenoidea</taxon>
        <taxon>Dreissenidae</taxon>
        <taxon>Dreissena</taxon>
    </lineage>
</organism>
<sequence length="60" mass="6884">MCTVPNASDEFQKAIDYYFIKCIEFSWAAAFKDVFPILLVTDSNKECPKKLLNSFEGLDK</sequence>
<reference evidence="1" key="2">
    <citation type="submission" date="2020-11" db="EMBL/GenBank/DDBJ databases">
        <authorList>
            <person name="McCartney M.A."/>
            <person name="Auch B."/>
            <person name="Kono T."/>
            <person name="Mallez S."/>
            <person name="Becker A."/>
            <person name="Gohl D.M."/>
            <person name="Silverstein K.A.T."/>
            <person name="Koren S."/>
            <person name="Bechman K.B."/>
            <person name="Herman A."/>
            <person name="Abrahante J.E."/>
            <person name="Garbe J."/>
        </authorList>
    </citation>
    <scope>NUCLEOTIDE SEQUENCE</scope>
    <source>
        <strain evidence="1">Duluth1</strain>
        <tissue evidence="1">Whole animal</tissue>
    </source>
</reference>
<protein>
    <submittedName>
        <fullName evidence="1">Uncharacterized protein</fullName>
    </submittedName>
</protein>
<dbReference type="EMBL" id="JAIWYP010000004">
    <property type="protein sequence ID" value="KAH3843302.1"/>
    <property type="molecule type" value="Genomic_DNA"/>
</dbReference>
<comment type="caution">
    <text evidence="1">The sequence shown here is derived from an EMBL/GenBank/DDBJ whole genome shotgun (WGS) entry which is preliminary data.</text>
</comment>